<evidence type="ECO:0000313" key="6">
    <source>
        <dbReference type="EMBL" id="TES84348.1"/>
    </source>
</evidence>
<dbReference type="InterPro" id="IPR039383">
    <property type="entry name" value="FHIT"/>
</dbReference>
<gene>
    <name evidence="6" type="ORF">E3J95_06910</name>
</gene>
<protein>
    <submittedName>
        <fullName evidence="6">HIT domain-containing protein</fullName>
    </submittedName>
</protein>
<dbReference type="PANTHER" id="PTHR42997">
    <property type="entry name" value="HIT FAMILY HYDROLASE"/>
    <property type="match status" value="1"/>
</dbReference>
<dbReference type="SUPFAM" id="SSF54197">
    <property type="entry name" value="HIT-like"/>
    <property type="match status" value="1"/>
</dbReference>
<feature type="active site" description="Tele-AMP-histidine intermediate" evidence="2">
    <location>
        <position position="120"/>
    </location>
</feature>
<proteinExistence type="predicted"/>
<organism evidence="6 7">
    <name type="scientific">Aerophobetes bacterium</name>
    <dbReference type="NCBI Taxonomy" id="2030807"/>
    <lineage>
        <taxon>Bacteria</taxon>
        <taxon>Candidatus Aerophobota</taxon>
    </lineage>
</organism>
<keyword evidence="1" id="KW-0547">Nucleotide-binding</keyword>
<evidence type="ECO:0000256" key="3">
    <source>
        <dbReference type="PIRSR" id="PIRSR639383-2"/>
    </source>
</evidence>
<dbReference type="EMBL" id="SOKU01000336">
    <property type="protein sequence ID" value="TES84348.1"/>
    <property type="molecule type" value="Genomic_DNA"/>
</dbReference>
<comment type="caution">
    <text evidence="6">The sequence shown here is derived from an EMBL/GenBank/DDBJ whole genome shotgun (WGS) entry which is preliminary data.</text>
</comment>
<dbReference type="Pfam" id="PF01230">
    <property type="entry name" value="HIT"/>
    <property type="match status" value="1"/>
</dbReference>
<evidence type="ECO:0000259" key="5">
    <source>
        <dbReference type="PROSITE" id="PS51084"/>
    </source>
</evidence>
<evidence type="ECO:0000256" key="1">
    <source>
        <dbReference type="ARBA" id="ARBA00022741"/>
    </source>
</evidence>
<dbReference type="InterPro" id="IPR011146">
    <property type="entry name" value="HIT-like"/>
</dbReference>
<feature type="binding site" evidence="3">
    <location>
        <position position="122"/>
    </location>
    <ligand>
        <name>substrate</name>
    </ligand>
</feature>
<dbReference type="GO" id="GO:0000166">
    <property type="term" value="F:nucleotide binding"/>
    <property type="evidence" value="ECO:0007669"/>
    <property type="project" value="UniProtKB-KW"/>
</dbReference>
<dbReference type="Gene3D" id="3.30.428.10">
    <property type="entry name" value="HIT-like"/>
    <property type="match status" value="1"/>
</dbReference>
<feature type="short sequence motif" description="Histidine triad motif" evidence="4">
    <location>
        <begin position="118"/>
        <end position="122"/>
    </location>
</feature>
<dbReference type="AlphaFoldDB" id="A0A523QFZ8"/>
<feature type="domain" description="HIT" evidence="5">
    <location>
        <begin position="23"/>
        <end position="133"/>
    </location>
</feature>
<dbReference type="CDD" id="cd01275">
    <property type="entry name" value="FHIT"/>
    <property type="match status" value="1"/>
</dbReference>
<evidence type="ECO:0000256" key="4">
    <source>
        <dbReference type="PROSITE-ProRule" id="PRU00464"/>
    </source>
</evidence>
<dbReference type="PANTHER" id="PTHR42997:SF1">
    <property type="entry name" value="AP-4-A PHOSPHORYLASE"/>
    <property type="match status" value="1"/>
</dbReference>
<accession>A0A523QFZ8</accession>
<feature type="binding site" evidence="3">
    <location>
        <position position="50"/>
    </location>
    <ligand>
        <name>substrate</name>
    </ligand>
</feature>
<dbReference type="InterPro" id="IPR036265">
    <property type="entry name" value="HIT-like_sf"/>
</dbReference>
<sequence length="163" mass="18807">MERLWAPWRREYILGTRKIKGCIFCQKSKENKDEENYVLFRGKDCLVILNVFPYNNGHLMVAPYRHVKSVENLTQEEAREIMEILCKMVSLLKEVLHPEGFNVGMNLGKVAGAGIANHVHLHIVPRWKGDSHFMSVLSNTRVISEALRQTHSQLKDKLNKLSP</sequence>
<dbReference type="Proteomes" id="UP000320781">
    <property type="component" value="Unassembled WGS sequence"/>
</dbReference>
<reference evidence="6 7" key="1">
    <citation type="submission" date="2019-03" db="EMBL/GenBank/DDBJ databases">
        <title>Metabolic potential of uncultured bacteria and archaea associated with petroleum seepage in deep-sea sediments.</title>
        <authorList>
            <person name="Dong X."/>
            <person name="Hubert C."/>
        </authorList>
    </citation>
    <scope>NUCLEOTIDE SEQUENCE [LARGE SCALE GENOMIC DNA]</scope>
    <source>
        <strain evidence="6">E44_bin92</strain>
    </source>
</reference>
<dbReference type="InterPro" id="IPR052908">
    <property type="entry name" value="AP-4-A_phosphorylase"/>
</dbReference>
<dbReference type="PROSITE" id="PS51084">
    <property type="entry name" value="HIT_2"/>
    <property type="match status" value="1"/>
</dbReference>
<evidence type="ECO:0000256" key="2">
    <source>
        <dbReference type="PIRSR" id="PIRSR639383-1"/>
    </source>
</evidence>
<dbReference type="GO" id="GO:0003824">
    <property type="term" value="F:catalytic activity"/>
    <property type="evidence" value="ECO:0007669"/>
    <property type="project" value="InterPro"/>
</dbReference>
<evidence type="ECO:0000313" key="7">
    <source>
        <dbReference type="Proteomes" id="UP000320781"/>
    </source>
</evidence>
<name>A0A523QFZ8_UNCAE</name>